<name>A0ABW7XWT9_STRCE</name>
<evidence type="ECO:0008006" key="4">
    <source>
        <dbReference type="Google" id="ProtNLM"/>
    </source>
</evidence>
<gene>
    <name evidence="2" type="ORF">ACIA8P_07570</name>
</gene>
<feature type="region of interest" description="Disordered" evidence="1">
    <location>
        <begin position="121"/>
        <end position="150"/>
    </location>
</feature>
<proteinExistence type="predicted"/>
<evidence type="ECO:0000313" key="2">
    <source>
        <dbReference type="EMBL" id="MFI5674510.1"/>
    </source>
</evidence>
<keyword evidence="3" id="KW-1185">Reference proteome</keyword>
<evidence type="ECO:0000313" key="3">
    <source>
        <dbReference type="Proteomes" id="UP001612415"/>
    </source>
</evidence>
<dbReference type="RefSeq" id="WP_398655461.1">
    <property type="nucleotide sequence ID" value="NZ_JBITDC010000003.1"/>
</dbReference>
<dbReference type="EMBL" id="JBITDC010000003">
    <property type="protein sequence ID" value="MFI5674510.1"/>
    <property type="molecule type" value="Genomic_DNA"/>
</dbReference>
<comment type="caution">
    <text evidence="2">The sequence shown here is derived from an EMBL/GenBank/DDBJ whole genome shotgun (WGS) entry which is preliminary data.</text>
</comment>
<feature type="compositionally biased region" description="Basic and acidic residues" evidence="1">
    <location>
        <begin position="121"/>
        <end position="131"/>
    </location>
</feature>
<sequence>MPAAQGRALKASLESLEDFKKRVDAALAKFEDSAGSAQKVGAHRLSEASFSGAGGFGEAKGLHRQYERVHERLTALSKNLGLQIEALQIAVNGARGDFSDLEEEQRQRFWEIQTGIERQWREARREKEAAGAEKQGQSAPKGNDERTVTY</sequence>
<accession>A0ABW7XWT9</accession>
<organism evidence="2 3">
    <name type="scientific">Streptomyces cellulosae</name>
    <dbReference type="NCBI Taxonomy" id="1968"/>
    <lineage>
        <taxon>Bacteria</taxon>
        <taxon>Bacillati</taxon>
        <taxon>Actinomycetota</taxon>
        <taxon>Actinomycetes</taxon>
        <taxon>Kitasatosporales</taxon>
        <taxon>Streptomycetaceae</taxon>
        <taxon>Streptomyces</taxon>
    </lineage>
</organism>
<protein>
    <recommendedName>
        <fullName evidence="4">WXG100 family type VII secretion target</fullName>
    </recommendedName>
</protein>
<dbReference type="Proteomes" id="UP001612415">
    <property type="component" value="Unassembled WGS sequence"/>
</dbReference>
<reference evidence="2 3" key="1">
    <citation type="submission" date="2024-10" db="EMBL/GenBank/DDBJ databases">
        <title>The Natural Products Discovery Center: Release of the First 8490 Sequenced Strains for Exploring Actinobacteria Biosynthetic Diversity.</title>
        <authorList>
            <person name="Kalkreuter E."/>
            <person name="Kautsar S.A."/>
            <person name="Yang D."/>
            <person name="Bader C.D."/>
            <person name="Teijaro C.N."/>
            <person name="Fluegel L."/>
            <person name="Davis C.M."/>
            <person name="Simpson J.R."/>
            <person name="Lauterbach L."/>
            <person name="Steele A.D."/>
            <person name="Gui C."/>
            <person name="Meng S."/>
            <person name="Li G."/>
            <person name="Viehrig K."/>
            <person name="Ye F."/>
            <person name="Su P."/>
            <person name="Kiefer A.F."/>
            <person name="Nichols A."/>
            <person name="Cepeda A.J."/>
            <person name="Yan W."/>
            <person name="Fan B."/>
            <person name="Jiang Y."/>
            <person name="Adhikari A."/>
            <person name="Zheng C.-J."/>
            <person name="Schuster L."/>
            <person name="Cowan T.M."/>
            <person name="Smanski M.J."/>
            <person name="Chevrette M.G."/>
            <person name="De Carvalho L.P.S."/>
            <person name="Shen B."/>
        </authorList>
    </citation>
    <scope>NUCLEOTIDE SEQUENCE [LARGE SCALE GENOMIC DNA]</scope>
    <source>
        <strain evidence="2 3">NPDC051599</strain>
    </source>
</reference>
<evidence type="ECO:0000256" key="1">
    <source>
        <dbReference type="SAM" id="MobiDB-lite"/>
    </source>
</evidence>